<keyword evidence="1" id="KW-0472">Membrane</keyword>
<proteinExistence type="predicted"/>
<feature type="transmembrane region" description="Helical" evidence="1">
    <location>
        <begin position="356"/>
        <end position="377"/>
    </location>
</feature>
<dbReference type="Pfam" id="PF07907">
    <property type="entry name" value="YibE_F"/>
    <property type="match status" value="1"/>
</dbReference>
<dbReference type="Proteomes" id="UP000030700">
    <property type="component" value="Unassembled WGS sequence"/>
</dbReference>
<gene>
    <name evidence="2" type="ORF">U14_03002</name>
</gene>
<accession>A0A081BMZ1</accession>
<keyword evidence="3" id="KW-1185">Reference proteome</keyword>
<feature type="transmembrane region" description="Helical" evidence="1">
    <location>
        <begin position="156"/>
        <end position="176"/>
    </location>
</feature>
<reference evidence="2" key="1">
    <citation type="journal article" date="2015" name="PeerJ">
        <title>First genomic representation of candidate bacterial phylum KSB3 points to enhanced environmental sensing as a trigger of wastewater bulking.</title>
        <authorList>
            <person name="Sekiguchi Y."/>
            <person name="Ohashi A."/>
            <person name="Parks D.H."/>
            <person name="Yamauchi T."/>
            <person name="Tyson G.W."/>
            <person name="Hugenholtz P."/>
        </authorList>
    </citation>
    <scope>NUCLEOTIDE SEQUENCE [LARGE SCALE GENOMIC DNA]</scope>
</reference>
<evidence type="ECO:0000256" key="1">
    <source>
        <dbReference type="SAM" id="Phobius"/>
    </source>
</evidence>
<dbReference type="STRING" id="1499966.U14_03002"/>
<dbReference type="PANTHER" id="PTHR41771:SF1">
    <property type="entry name" value="MEMBRANE PROTEIN"/>
    <property type="match status" value="1"/>
</dbReference>
<dbReference type="AlphaFoldDB" id="A0A081BMZ1"/>
<dbReference type="InterPro" id="IPR012507">
    <property type="entry name" value="YibE_F"/>
</dbReference>
<feature type="transmembrane region" description="Helical" evidence="1">
    <location>
        <begin position="182"/>
        <end position="201"/>
    </location>
</feature>
<dbReference type="HOGENOM" id="CLU_028166_4_0_0"/>
<evidence type="ECO:0000313" key="2">
    <source>
        <dbReference type="EMBL" id="GAK51757.1"/>
    </source>
</evidence>
<organism evidence="2">
    <name type="scientific">Candidatus Moduliflexus flocculans</name>
    <dbReference type="NCBI Taxonomy" id="1499966"/>
    <lineage>
        <taxon>Bacteria</taxon>
        <taxon>Candidatus Moduliflexota</taxon>
        <taxon>Candidatus Moduliflexia</taxon>
        <taxon>Candidatus Moduliflexales</taxon>
        <taxon>Candidatus Moduliflexaceae</taxon>
    </lineage>
</organism>
<feature type="transmembrane region" description="Helical" evidence="1">
    <location>
        <begin position="131"/>
        <end position="149"/>
    </location>
</feature>
<evidence type="ECO:0000313" key="3">
    <source>
        <dbReference type="Proteomes" id="UP000030700"/>
    </source>
</evidence>
<feature type="transmembrane region" description="Helical" evidence="1">
    <location>
        <begin position="258"/>
        <end position="285"/>
    </location>
</feature>
<protein>
    <submittedName>
        <fullName evidence="2">YibE/F family protein</fullName>
    </submittedName>
</protein>
<dbReference type="EMBL" id="DF820457">
    <property type="protein sequence ID" value="GAK51757.1"/>
    <property type="molecule type" value="Genomic_DNA"/>
</dbReference>
<feature type="transmembrane region" description="Helical" evidence="1">
    <location>
        <begin position="16"/>
        <end position="35"/>
    </location>
</feature>
<sequence>MTLLAFFRRLFDRHNLFALVIFALTVGLFLMPNWFRTPYQPAEGIRVRGRVTQVDNSLIQQYGILKAGSQSLIVEILGGDFKGQRVDARNDLIGKMETDKMFVNGDVAMVILTVNADNQIISATAYDHYRLHIEAGLLLLFGVFLVLFAKSSGARAMLSFIFAMMMLWKILLPGILKGYDPILLALAVVTLITAATLSLVAGINKTALVALLGSLLGILLTCGTAMLILPLFRLHGAVQPFSETLLYSGFESLNLNRIFLSAIFIGASGAVLDVAIDISTAMFEVADKRPDLSRKELMFSGFAVGRNMTSTMVTTLLMAYISGYMSLLMVFMAQGIPPINFINTNYVAAEILRTVVGSFGLVTVAPFTAVVGGLIYAKHPRVARNVAYESVGGVLPAEE</sequence>
<feature type="transmembrane region" description="Helical" evidence="1">
    <location>
        <begin position="316"/>
        <end position="336"/>
    </location>
</feature>
<dbReference type="PANTHER" id="PTHR41771">
    <property type="entry name" value="MEMBRANE PROTEIN-RELATED"/>
    <property type="match status" value="1"/>
</dbReference>
<name>A0A081BMZ1_9BACT</name>
<keyword evidence="1" id="KW-1133">Transmembrane helix</keyword>
<feature type="transmembrane region" description="Helical" evidence="1">
    <location>
        <begin position="208"/>
        <end position="232"/>
    </location>
</feature>
<keyword evidence="1" id="KW-0812">Transmembrane</keyword>